<proteinExistence type="inferred from homology"/>
<evidence type="ECO:0000256" key="1">
    <source>
        <dbReference type="ARBA" id="ARBA00004123"/>
    </source>
</evidence>
<keyword evidence="6" id="KW-0539">Nucleus</keyword>
<dbReference type="PANTHER" id="PTHR19861">
    <property type="entry name" value="WD40 REPEAT PROTEIN SWD2"/>
    <property type="match status" value="1"/>
</dbReference>
<dbReference type="InterPro" id="IPR019775">
    <property type="entry name" value="WD40_repeat_CS"/>
</dbReference>
<evidence type="ECO:0000256" key="7">
    <source>
        <dbReference type="PROSITE-ProRule" id="PRU00221"/>
    </source>
</evidence>
<dbReference type="SUPFAM" id="SSF50978">
    <property type="entry name" value="WD40 repeat-like"/>
    <property type="match status" value="1"/>
</dbReference>
<dbReference type="GO" id="GO:0006353">
    <property type="term" value="P:DNA-templated transcription termination"/>
    <property type="evidence" value="ECO:0007669"/>
    <property type="project" value="UniProtKB-KW"/>
</dbReference>
<dbReference type="PROSITE" id="PS00678">
    <property type="entry name" value="WD_REPEATS_1"/>
    <property type="match status" value="1"/>
</dbReference>
<dbReference type="PRINTS" id="PR00320">
    <property type="entry name" value="GPROTEINBRPT"/>
</dbReference>
<accession>A0AA38LT95</accession>
<dbReference type="GO" id="GO:0003682">
    <property type="term" value="F:chromatin binding"/>
    <property type="evidence" value="ECO:0007669"/>
    <property type="project" value="TreeGrafter"/>
</dbReference>
<feature type="compositionally biased region" description="Basic and acidic residues" evidence="8">
    <location>
        <begin position="287"/>
        <end position="298"/>
    </location>
</feature>
<dbReference type="Proteomes" id="UP001164286">
    <property type="component" value="Unassembled WGS sequence"/>
</dbReference>
<dbReference type="PROSITE" id="PS50294">
    <property type="entry name" value="WD_REPEATS_REGION"/>
    <property type="match status" value="1"/>
</dbReference>
<protein>
    <submittedName>
        <fullName evidence="9">WD40-repeat-containing domain protein</fullName>
    </submittedName>
</protein>
<evidence type="ECO:0000256" key="3">
    <source>
        <dbReference type="ARBA" id="ARBA00022472"/>
    </source>
</evidence>
<sequence>MSNQAGPSRHPAGPPPSRQPISLEPYVLDKLAPARLFKDAINGKLPWVSTAHHGYSTKAQISSIAFDDTGNGCVTAGEDELFNWWDITTGTKKKTYASHKYGLSQIRLTHKPTNVLHTSTKTNHDIRYHSMHDNKYLLYLKGHSARVRSIQMHPTEDRFISGGDDGTVRIWDLRQGKCQALLNNVGGSTIAAFDHAGTIFAVASSDLGVVMLYGTDAPDAIPFSHARLVDPELERASQPPRRPVFTSISFSNAGDLILIGTSSDVHYVVDGYDLSIHCRLVGHQGLETDRNGRREPQPRRGGSGEEVGWTADSRWVYSGSADGSVYFWDMASHQRPSDDAKLKAGGRIPYKTLTPTIRKKPEMFAEMGPSRAVRFNPRHAMMAVGGEQLAFMLPEREEKAPEGW</sequence>
<dbReference type="SMART" id="SM00320">
    <property type="entry name" value="WD40"/>
    <property type="match status" value="3"/>
</dbReference>
<evidence type="ECO:0000256" key="2">
    <source>
        <dbReference type="ARBA" id="ARBA00005616"/>
    </source>
</evidence>
<keyword evidence="3" id="KW-0806">Transcription termination</keyword>
<feature type="repeat" description="WD" evidence="7">
    <location>
        <begin position="140"/>
        <end position="181"/>
    </location>
</feature>
<dbReference type="InterPro" id="IPR037867">
    <property type="entry name" value="Swd2/WDR82"/>
</dbReference>
<keyword evidence="4 7" id="KW-0853">WD repeat</keyword>
<dbReference type="PROSITE" id="PS50082">
    <property type="entry name" value="WD_REPEATS_2"/>
    <property type="match status" value="2"/>
</dbReference>
<keyword evidence="3" id="KW-0804">Transcription</keyword>
<evidence type="ECO:0000256" key="8">
    <source>
        <dbReference type="SAM" id="MobiDB-lite"/>
    </source>
</evidence>
<feature type="region of interest" description="Disordered" evidence="8">
    <location>
        <begin position="287"/>
        <end position="307"/>
    </location>
</feature>
<keyword evidence="5" id="KW-0677">Repeat</keyword>
<comment type="similarity">
    <text evidence="2">Belongs to the WD repeat SWD2 family.</text>
</comment>
<evidence type="ECO:0000313" key="9">
    <source>
        <dbReference type="EMBL" id="KAI9634438.1"/>
    </source>
</evidence>
<dbReference type="AlphaFoldDB" id="A0AA38LT95"/>
<dbReference type="Pfam" id="PF00400">
    <property type="entry name" value="WD40"/>
    <property type="match status" value="2"/>
</dbReference>
<dbReference type="InterPro" id="IPR020472">
    <property type="entry name" value="WD40_PAC1"/>
</dbReference>
<evidence type="ECO:0000313" key="10">
    <source>
        <dbReference type="Proteomes" id="UP001164286"/>
    </source>
</evidence>
<keyword evidence="3" id="KW-0805">Transcription regulation</keyword>
<organism evidence="9 10">
    <name type="scientific">Dioszegia hungarica</name>
    <dbReference type="NCBI Taxonomy" id="4972"/>
    <lineage>
        <taxon>Eukaryota</taxon>
        <taxon>Fungi</taxon>
        <taxon>Dikarya</taxon>
        <taxon>Basidiomycota</taxon>
        <taxon>Agaricomycotina</taxon>
        <taxon>Tremellomycetes</taxon>
        <taxon>Tremellales</taxon>
        <taxon>Bulleribasidiaceae</taxon>
        <taxon>Dioszegia</taxon>
    </lineage>
</organism>
<dbReference type="InterPro" id="IPR015943">
    <property type="entry name" value="WD40/YVTN_repeat-like_dom_sf"/>
</dbReference>
<dbReference type="RefSeq" id="XP_052944215.1">
    <property type="nucleotide sequence ID" value="XM_053088940.1"/>
</dbReference>
<evidence type="ECO:0000256" key="5">
    <source>
        <dbReference type="ARBA" id="ARBA00022737"/>
    </source>
</evidence>
<comment type="caution">
    <text evidence="9">The sequence shown here is derived from an EMBL/GenBank/DDBJ whole genome shotgun (WGS) entry which is preliminary data.</text>
</comment>
<dbReference type="Gene3D" id="2.130.10.10">
    <property type="entry name" value="YVTN repeat-like/Quinoprotein amine dehydrogenase"/>
    <property type="match status" value="1"/>
</dbReference>
<comment type="subcellular location">
    <subcellularLocation>
        <location evidence="1">Nucleus</location>
    </subcellularLocation>
</comment>
<evidence type="ECO:0000256" key="6">
    <source>
        <dbReference type="ARBA" id="ARBA00023242"/>
    </source>
</evidence>
<keyword evidence="10" id="KW-1185">Reference proteome</keyword>
<gene>
    <name evidence="9" type="ORF">MKK02DRAFT_34433</name>
</gene>
<dbReference type="GO" id="GO:0048188">
    <property type="term" value="C:Set1C/COMPASS complex"/>
    <property type="evidence" value="ECO:0007669"/>
    <property type="project" value="TreeGrafter"/>
</dbReference>
<dbReference type="InterPro" id="IPR036322">
    <property type="entry name" value="WD40_repeat_dom_sf"/>
</dbReference>
<dbReference type="EMBL" id="JAKWFO010000007">
    <property type="protein sequence ID" value="KAI9634438.1"/>
    <property type="molecule type" value="Genomic_DNA"/>
</dbReference>
<dbReference type="InterPro" id="IPR001680">
    <property type="entry name" value="WD40_rpt"/>
</dbReference>
<dbReference type="PANTHER" id="PTHR19861:SF0">
    <property type="entry name" value="WD REPEAT-CONTAINING PROTEIN 82"/>
    <property type="match status" value="1"/>
</dbReference>
<name>A0AA38LT95_9TREE</name>
<dbReference type="GeneID" id="77728145"/>
<feature type="region of interest" description="Disordered" evidence="8">
    <location>
        <begin position="1"/>
        <end position="22"/>
    </location>
</feature>
<feature type="repeat" description="WD" evidence="7">
    <location>
        <begin position="307"/>
        <end position="338"/>
    </location>
</feature>
<evidence type="ECO:0000256" key="4">
    <source>
        <dbReference type="ARBA" id="ARBA00022574"/>
    </source>
</evidence>
<reference evidence="9" key="1">
    <citation type="journal article" date="2022" name="G3 (Bethesda)">
        <title>High quality genome of the basidiomycete yeast Dioszegia hungarica PDD-24b-2 isolated from cloud water.</title>
        <authorList>
            <person name="Jarrige D."/>
            <person name="Haridas S."/>
            <person name="Bleykasten-Grosshans C."/>
            <person name="Joly M."/>
            <person name="Nadalig T."/>
            <person name="Sancelme M."/>
            <person name="Vuilleumier S."/>
            <person name="Grigoriev I.V."/>
            <person name="Amato P."/>
            <person name="Bringel F."/>
        </authorList>
    </citation>
    <scope>NUCLEOTIDE SEQUENCE</scope>
    <source>
        <strain evidence="9">PDD-24b-2</strain>
    </source>
</reference>